<evidence type="ECO:0000256" key="1">
    <source>
        <dbReference type="ARBA" id="ARBA00004141"/>
    </source>
</evidence>
<gene>
    <name evidence="8" type="ORF">CONPUDRAFT_170349</name>
</gene>
<dbReference type="eggNOG" id="KOG0254">
    <property type="taxonomic scope" value="Eukaryota"/>
</dbReference>
<feature type="transmembrane region" description="Helical" evidence="6">
    <location>
        <begin position="75"/>
        <end position="95"/>
    </location>
</feature>
<dbReference type="GO" id="GO:0005886">
    <property type="term" value="C:plasma membrane"/>
    <property type="evidence" value="ECO:0007669"/>
    <property type="project" value="TreeGrafter"/>
</dbReference>
<dbReference type="PANTHER" id="PTHR23501:SF39">
    <property type="entry name" value="MULTIDRUG TRANSPORTER, PUTATIVE (AFU_ORTHOLOGUE AFUA_1G05010)-RELATED"/>
    <property type="match status" value="1"/>
</dbReference>
<evidence type="ECO:0000256" key="6">
    <source>
        <dbReference type="SAM" id="Phobius"/>
    </source>
</evidence>
<feature type="transmembrane region" description="Helical" evidence="6">
    <location>
        <begin position="190"/>
        <end position="210"/>
    </location>
</feature>
<feature type="transmembrane region" description="Helical" evidence="6">
    <location>
        <begin position="166"/>
        <end position="184"/>
    </location>
</feature>
<comment type="subcellular location">
    <subcellularLocation>
        <location evidence="1">Membrane</location>
        <topology evidence="1">Multi-pass membrane protein</topology>
    </subcellularLocation>
</comment>
<evidence type="ECO:0000313" key="9">
    <source>
        <dbReference type="Proteomes" id="UP000053558"/>
    </source>
</evidence>
<dbReference type="KEGG" id="cput:CONPUDRAFT_170349"/>
<dbReference type="InterPro" id="IPR011701">
    <property type="entry name" value="MFS"/>
</dbReference>
<feature type="transmembrane region" description="Helical" evidence="6">
    <location>
        <begin position="36"/>
        <end position="55"/>
    </location>
</feature>
<feature type="domain" description="Major facilitator superfamily (MFS) profile" evidence="7">
    <location>
        <begin position="38"/>
        <end position="561"/>
    </location>
</feature>
<dbReference type="Gene3D" id="1.20.1250.20">
    <property type="entry name" value="MFS general substrate transporter like domains"/>
    <property type="match status" value="2"/>
</dbReference>
<dbReference type="SUPFAM" id="SSF103473">
    <property type="entry name" value="MFS general substrate transporter"/>
    <property type="match status" value="2"/>
</dbReference>
<dbReference type="AlphaFoldDB" id="R7SG46"/>
<name>R7SG46_CONPW</name>
<dbReference type="RefSeq" id="XP_007775778.1">
    <property type="nucleotide sequence ID" value="XM_007777588.1"/>
</dbReference>
<reference evidence="9" key="1">
    <citation type="journal article" date="2012" name="Science">
        <title>The Paleozoic origin of enzymatic lignin decomposition reconstructed from 31 fungal genomes.</title>
        <authorList>
            <person name="Floudas D."/>
            <person name="Binder M."/>
            <person name="Riley R."/>
            <person name="Barry K."/>
            <person name="Blanchette R.A."/>
            <person name="Henrissat B."/>
            <person name="Martinez A.T."/>
            <person name="Otillar R."/>
            <person name="Spatafora J.W."/>
            <person name="Yadav J.S."/>
            <person name="Aerts A."/>
            <person name="Benoit I."/>
            <person name="Boyd A."/>
            <person name="Carlson A."/>
            <person name="Copeland A."/>
            <person name="Coutinho P.M."/>
            <person name="de Vries R.P."/>
            <person name="Ferreira P."/>
            <person name="Findley K."/>
            <person name="Foster B."/>
            <person name="Gaskell J."/>
            <person name="Glotzer D."/>
            <person name="Gorecki P."/>
            <person name="Heitman J."/>
            <person name="Hesse C."/>
            <person name="Hori C."/>
            <person name="Igarashi K."/>
            <person name="Jurgens J.A."/>
            <person name="Kallen N."/>
            <person name="Kersten P."/>
            <person name="Kohler A."/>
            <person name="Kuees U."/>
            <person name="Kumar T.K.A."/>
            <person name="Kuo A."/>
            <person name="LaButti K."/>
            <person name="Larrondo L.F."/>
            <person name="Lindquist E."/>
            <person name="Ling A."/>
            <person name="Lombard V."/>
            <person name="Lucas S."/>
            <person name="Lundell T."/>
            <person name="Martin R."/>
            <person name="McLaughlin D.J."/>
            <person name="Morgenstern I."/>
            <person name="Morin E."/>
            <person name="Murat C."/>
            <person name="Nagy L.G."/>
            <person name="Nolan M."/>
            <person name="Ohm R.A."/>
            <person name="Patyshakuliyeva A."/>
            <person name="Rokas A."/>
            <person name="Ruiz-Duenas F.J."/>
            <person name="Sabat G."/>
            <person name="Salamov A."/>
            <person name="Samejima M."/>
            <person name="Schmutz J."/>
            <person name="Slot J.C."/>
            <person name="St John F."/>
            <person name="Stenlid J."/>
            <person name="Sun H."/>
            <person name="Sun S."/>
            <person name="Syed K."/>
            <person name="Tsang A."/>
            <person name="Wiebenga A."/>
            <person name="Young D."/>
            <person name="Pisabarro A."/>
            <person name="Eastwood D.C."/>
            <person name="Martin F."/>
            <person name="Cullen D."/>
            <person name="Grigoriev I.V."/>
            <person name="Hibbett D.S."/>
        </authorList>
    </citation>
    <scope>NUCLEOTIDE SEQUENCE [LARGE SCALE GENOMIC DNA]</scope>
    <source>
        <strain evidence="9">RWD-64-598 SS2</strain>
    </source>
</reference>
<feature type="compositionally biased region" description="Basic and acidic residues" evidence="5">
    <location>
        <begin position="564"/>
        <end position="583"/>
    </location>
</feature>
<feature type="transmembrane region" description="Helical" evidence="6">
    <location>
        <begin position="125"/>
        <end position="145"/>
    </location>
</feature>
<feature type="transmembrane region" description="Helical" evidence="6">
    <location>
        <begin position="535"/>
        <end position="556"/>
    </location>
</feature>
<dbReference type="Proteomes" id="UP000053558">
    <property type="component" value="Unassembled WGS sequence"/>
</dbReference>
<keyword evidence="3 6" id="KW-1133">Transmembrane helix</keyword>
<dbReference type="GeneID" id="19206436"/>
<dbReference type="OrthoDB" id="6770063at2759"/>
<dbReference type="OMA" id="QTWGMLL"/>
<evidence type="ECO:0000259" key="7">
    <source>
        <dbReference type="PROSITE" id="PS50850"/>
    </source>
</evidence>
<feature type="transmembrane region" description="Helical" evidence="6">
    <location>
        <begin position="271"/>
        <end position="289"/>
    </location>
</feature>
<sequence length="603" mass="65338">MTRIPFRKSTDITGAKEPKETLSGSAESKEARIKNIRIFVALLLPVFLETLDYTVVATAQSRIASDFDALSLQSWVGTSYLLTSAVFLPFFASIADVFGRHFGLQFSLLWFLVGSAISTGAQNMITMLVGRGVAGVGAAGLLTVVRTIMADSSSISANNWQQSGLFFLYAVGFSVGPVIGGYLIDVNFRWVFAINLPAAVVAMLSCAILLRGQVKKGKPLQQLPNSSKDRSTFIQKVLLLDWIGMLFFILGGILILLAFNWGPDDGWNTARVIVSLVVGVGLLSLFLFWEDRLRRIQLKSTSSTPTVFLAFRMLPLEIFRTFDMCVVQYCCFVSGIVMFVMFYFVAIFAVIVTGLPAAQAGIQLLYFAPGMGGGSWLTIAIIKRTKEPKFSIIPGSVLLPVSLGLIQMAMKQKNQGMVNGFMAMAGVGVGMTAGSLAVQGRFIEPDHIAIVSALMLFFRTLGGTVGLAQCFTVMDSKVKSYVFDQIQAGALSPSDLAALVSLYSSQGGGLSSLTSLDGLPSDVQTIIRDAYRYGVAWSFVSLIPWAGIAAPMSFFLTSIKKKDDPKETQGREEADHDEGRLGDDNTGSAERIEMTSRTHSAFH</sequence>
<protein>
    <submittedName>
        <fullName evidence="8">MFS general substrate transporter</fullName>
    </submittedName>
</protein>
<dbReference type="PANTHER" id="PTHR23501">
    <property type="entry name" value="MAJOR FACILITATOR SUPERFAMILY"/>
    <property type="match status" value="1"/>
</dbReference>
<dbReference type="Pfam" id="PF07690">
    <property type="entry name" value="MFS_1"/>
    <property type="match status" value="1"/>
</dbReference>
<evidence type="ECO:0000256" key="5">
    <source>
        <dbReference type="SAM" id="MobiDB-lite"/>
    </source>
</evidence>
<proteinExistence type="predicted"/>
<feature type="transmembrane region" description="Helical" evidence="6">
    <location>
        <begin position="364"/>
        <end position="383"/>
    </location>
</feature>
<dbReference type="GO" id="GO:0022857">
    <property type="term" value="F:transmembrane transporter activity"/>
    <property type="evidence" value="ECO:0007669"/>
    <property type="project" value="InterPro"/>
</dbReference>
<dbReference type="InterPro" id="IPR020846">
    <property type="entry name" value="MFS_dom"/>
</dbReference>
<feature type="transmembrane region" description="Helical" evidence="6">
    <location>
        <begin position="237"/>
        <end position="259"/>
    </location>
</feature>
<dbReference type="EMBL" id="JH711595">
    <property type="protein sequence ID" value="EIW74064.1"/>
    <property type="molecule type" value="Genomic_DNA"/>
</dbReference>
<keyword evidence="9" id="KW-1185">Reference proteome</keyword>
<feature type="transmembrane region" description="Helical" evidence="6">
    <location>
        <begin position="102"/>
        <end position="119"/>
    </location>
</feature>
<accession>R7SG46</accession>
<feature type="transmembrane region" description="Helical" evidence="6">
    <location>
        <begin position="416"/>
        <end position="438"/>
    </location>
</feature>
<evidence type="ECO:0000313" key="8">
    <source>
        <dbReference type="EMBL" id="EIW74064.1"/>
    </source>
</evidence>
<evidence type="ECO:0000256" key="2">
    <source>
        <dbReference type="ARBA" id="ARBA00022692"/>
    </source>
</evidence>
<keyword evidence="2 6" id="KW-0812">Transmembrane</keyword>
<dbReference type="PROSITE" id="PS50850">
    <property type="entry name" value="MFS"/>
    <property type="match status" value="1"/>
</dbReference>
<feature type="transmembrane region" description="Helical" evidence="6">
    <location>
        <begin position="450"/>
        <end position="474"/>
    </location>
</feature>
<feature type="transmembrane region" description="Helical" evidence="6">
    <location>
        <begin position="326"/>
        <end position="352"/>
    </location>
</feature>
<dbReference type="InterPro" id="IPR036259">
    <property type="entry name" value="MFS_trans_sf"/>
</dbReference>
<evidence type="ECO:0000256" key="3">
    <source>
        <dbReference type="ARBA" id="ARBA00022989"/>
    </source>
</evidence>
<keyword evidence="4 6" id="KW-0472">Membrane</keyword>
<feature type="region of interest" description="Disordered" evidence="5">
    <location>
        <begin position="564"/>
        <end position="603"/>
    </location>
</feature>
<evidence type="ECO:0000256" key="4">
    <source>
        <dbReference type="ARBA" id="ARBA00023136"/>
    </source>
</evidence>
<organism evidence="8 9">
    <name type="scientific">Coniophora puteana (strain RWD-64-598)</name>
    <name type="common">Brown rot fungus</name>
    <dbReference type="NCBI Taxonomy" id="741705"/>
    <lineage>
        <taxon>Eukaryota</taxon>
        <taxon>Fungi</taxon>
        <taxon>Dikarya</taxon>
        <taxon>Basidiomycota</taxon>
        <taxon>Agaricomycotina</taxon>
        <taxon>Agaricomycetes</taxon>
        <taxon>Agaricomycetidae</taxon>
        <taxon>Boletales</taxon>
        <taxon>Coniophorineae</taxon>
        <taxon>Coniophoraceae</taxon>
        <taxon>Coniophora</taxon>
    </lineage>
</organism>